<keyword evidence="4" id="KW-1185">Reference proteome</keyword>
<sequence>MFGALALAAASLAGCAVGAPARDATPASGAKSGTAAGAGTGDATPADAVRDLPKIASCDEVGAVVASYIDGIPLSQEESYIQSDEISCVWSPPQGSITDLSQIQTFGVTISEGEDEIPDPAALGDYGSKLYFTDPRLDAVGGIALWLTTDTSVVGGGTGTVLVPGVEVTLVDARWDQNAYLDKDALVTLGLQLLAL</sequence>
<accession>A0A506Y814</accession>
<evidence type="ECO:0000313" key="3">
    <source>
        <dbReference type="EMBL" id="TPW78185.1"/>
    </source>
</evidence>
<organism evidence="3 4">
    <name type="scientific">Schumannella soli</name>
    <dbReference type="NCBI Taxonomy" id="2590779"/>
    <lineage>
        <taxon>Bacteria</taxon>
        <taxon>Bacillati</taxon>
        <taxon>Actinomycetota</taxon>
        <taxon>Actinomycetes</taxon>
        <taxon>Micrococcales</taxon>
        <taxon>Microbacteriaceae</taxon>
        <taxon>Schumannella</taxon>
    </lineage>
</organism>
<comment type="caution">
    <text evidence="3">The sequence shown here is derived from an EMBL/GenBank/DDBJ whole genome shotgun (WGS) entry which is preliminary data.</text>
</comment>
<feature type="region of interest" description="Disordered" evidence="1">
    <location>
        <begin position="23"/>
        <end position="44"/>
    </location>
</feature>
<evidence type="ECO:0000256" key="2">
    <source>
        <dbReference type="SAM" id="SignalP"/>
    </source>
</evidence>
<dbReference type="Proteomes" id="UP000316252">
    <property type="component" value="Unassembled WGS sequence"/>
</dbReference>
<keyword evidence="2" id="KW-0732">Signal</keyword>
<evidence type="ECO:0000256" key="1">
    <source>
        <dbReference type="SAM" id="MobiDB-lite"/>
    </source>
</evidence>
<feature type="chain" id="PRO_5038416126" description="DUF3558 domain-containing protein" evidence="2">
    <location>
        <begin position="22"/>
        <end position="196"/>
    </location>
</feature>
<name>A0A506Y814_9MICO</name>
<proteinExistence type="predicted"/>
<protein>
    <recommendedName>
        <fullName evidence="5">DUF3558 domain-containing protein</fullName>
    </recommendedName>
</protein>
<dbReference type="OrthoDB" id="5080502at2"/>
<evidence type="ECO:0000313" key="4">
    <source>
        <dbReference type="Proteomes" id="UP000316252"/>
    </source>
</evidence>
<dbReference type="AlphaFoldDB" id="A0A506Y814"/>
<evidence type="ECO:0008006" key="5">
    <source>
        <dbReference type="Google" id="ProtNLM"/>
    </source>
</evidence>
<gene>
    <name evidence="3" type="ORF">FJ657_03260</name>
</gene>
<feature type="signal peptide" evidence="2">
    <location>
        <begin position="1"/>
        <end position="21"/>
    </location>
</feature>
<dbReference type="EMBL" id="VHQG01000001">
    <property type="protein sequence ID" value="TPW78185.1"/>
    <property type="molecule type" value="Genomic_DNA"/>
</dbReference>
<reference evidence="3 4" key="1">
    <citation type="submission" date="2019-06" db="EMBL/GenBank/DDBJ databases">
        <authorList>
            <person name="Li F."/>
        </authorList>
    </citation>
    <scope>NUCLEOTIDE SEQUENCE [LARGE SCALE GENOMIC DNA]</scope>
    <source>
        <strain evidence="3 4">10F1D-1</strain>
    </source>
</reference>